<dbReference type="EMBL" id="FUYB01000032">
    <property type="protein sequence ID" value="SKA95840.1"/>
    <property type="molecule type" value="Genomic_DNA"/>
</dbReference>
<sequence length="78" mass="9304">MPYYVFRITQTTSILKNLEHQGTYEVYQEARNQVRSLRMNAAPGDQSSYKLVFAANQLEAEERLHEQREQPILMEWEK</sequence>
<dbReference type="AlphaFoldDB" id="A0A1T4Y264"/>
<dbReference type="STRING" id="92487.SAMN02745130_03827"/>
<reference evidence="1 2" key="1">
    <citation type="submission" date="2017-02" db="EMBL/GenBank/DDBJ databases">
        <authorList>
            <person name="Peterson S.W."/>
        </authorList>
    </citation>
    <scope>NUCLEOTIDE SEQUENCE [LARGE SCALE GENOMIC DNA]</scope>
    <source>
        <strain evidence="1 2">ATCC 49788</strain>
    </source>
</reference>
<proteinExistence type="predicted"/>
<name>A0A1T4Y264_9GAMM</name>
<dbReference type="OrthoDB" id="5771673at2"/>
<evidence type="ECO:0000313" key="1">
    <source>
        <dbReference type="EMBL" id="SKA95840.1"/>
    </source>
</evidence>
<gene>
    <name evidence="1" type="ORF">SAMN02745130_03827</name>
</gene>
<keyword evidence="2" id="KW-1185">Reference proteome</keyword>
<accession>A0A1T4Y264</accession>
<organism evidence="1 2">
    <name type="scientific">Thiothrix eikelboomii</name>
    <dbReference type="NCBI Taxonomy" id="92487"/>
    <lineage>
        <taxon>Bacteria</taxon>
        <taxon>Pseudomonadati</taxon>
        <taxon>Pseudomonadota</taxon>
        <taxon>Gammaproteobacteria</taxon>
        <taxon>Thiotrichales</taxon>
        <taxon>Thiotrichaceae</taxon>
        <taxon>Thiothrix</taxon>
    </lineage>
</organism>
<dbReference type="Proteomes" id="UP000190460">
    <property type="component" value="Unassembled WGS sequence"/>
</dbReference>
<dbReference type="RefSeq" id="WP_078924248.1">
    <property type="nucleotide sequence ID" value="NZ_FUYB01000032.1"/>
</dbReference>
<evidence type="ECO:0000313" key="2">
    <source>
        <dbReference type="Proteomes" id="UP000190460"/>
    </source>
</evidence>
<protein>
    <submittedName>
        <fullName evidence="1">Uncharacterized protein</fullName>
    </submittedName>
</protein>